<dbReference type="InterPro" id="IPR029001">
    <property type="entry name" value="ITPase-like_fam"/>
</dbReference>
<comment type="caution">
    <text evidence="13">The sequence shown here is derived from an EMBL/GenBank/DDBJ whole genome shotgun (WGS) entry which is preliminary data.</text>
</comment>
<evidence type="ECO:0000259" key="12">
    <source>
        <dbReference type="Pfam" id="PF01931"/>
    </source>
</evidence>
<evidence type="ECO:0000256" key="7">
    <source>
        <dbReference type="ARBA" id="ARBA00023211"/>
    </source>
</evidence>
<dbReference type="Pfam" id="PF01931">
    <property type="entry name" value="NTPase_I-T"/>
    <property type="match status" value="1"/>
</dbReference>
<reference evidence="13 14" key="1">
    <citation type="journal article" date="2016" name="Nat. Commun.">
        <title>Thousands of microbial genomes shed light on interconnected biogeochemical processes in an aquifer system.</title>
        <authorList>
            <person name="Anantharaman K."/>
            <person name="Brown C.T."/>
            <person name="Hug L.A."/>
            <person name="Sharon I."/>
            <person name="Castelle C.J."/>
            <person name="Probst A.J."/>
            <person name="Thomas B.C."/>
            <person name="Singh A."/>
            <person name="Wilkins M.J."/>
            <person name="Karaoz U."/>
            <person name="Brodie E.L."/>
            <person name="Williams K.H."/>
            <person name="Hubbard S.S."/>
            <person name="Banfield J.F."/>
        </authorList>
    </citation>
    <scope>NUCLEOTIDE SEQUENCE [LARGE SCALE GENOMIC DNA]</scope>
</reference>
<comment type="cofactor">
    <cofactor evidence="1">
        <name>Mn(2+)</name>
        <dbReference type="ChEBI" id="CHEBI:29035"/>
    </cofactor>
</comment>
<evidence type="ECO:0000256" key="3">
    <source>
        <dbReference type="ARBA" id="ARBA00022741"/>
    </source>
</evidence>
<dbReference type="STRING" id="1802505.A3D01_04625"/>
<dbReference type="PANTHER" id="PTHR34699">
    <property type="match status" value="1"/>
</dbReference>
<keyword evidence="2 11" id="KW-0479">Metal-binding</keyword>
<comment type="catalytic activity">
    <reaction evidence="9 11">
        <text>XTP + H2O = XDP + phosphate + H(+)</text>
        <dbReference type="Rhea" id="RHEA:28406"/>
        <dbReference type="ChEBI" id="CHEBI:15377"/>
        <dbReference type="ChEBI" id="CHEBI:15378"/>
        <dbReference type="ChEBI" id="CHEBI:43474"/>
        <dbReference type="ChEBI" id="CHEBI:59884"/>
        <dbReference type="ChEBI" id="CHEBI:61314"/>
        <dbReference type="EC" id="3.6.1.73"/>
    </reaction>
</comment>
<proteinExistence type="inferred from homology"/>
<evidence type="ECO:0000256" key="11">
    <source>
        <dbReference type="HAMAP-Rule" id="MF_00648"/>
    </source>
</evidence>
<evidence type="ECO:0000256" key="6">
    <source>
        <dbReference type="ARBA" id="ARBA00023080"/>
    </source>
</evidence>
<comment type="subunit">
    <text evidence="11">Homodimer.</text>
</comment>
<protein>
    <recommendedName>
        <fullName evidence="11">Probable inosine/xanthosine triphosphatase</fullName>
        <shortName evidence="11">ITPase/XTPase</shortName>
        <ecNumber evidence="11">3.6.1.73</ecNumber>
    </recommendedName>
    <alternativeName>
        <fullName evidence="11">Non-canonical purine NTP phosphatase</fullName>
    </alternativeName>
    <alternativeName>
        <fullName evidence="11">Non-standard purine NTP phosphatase</fullName>
    </alternativeName>
    <alternativeName>
        <fullName evidence="11">Nucleoside-triphosphate phosphatase</fullName>
        <shortName evidence="11">NTPase</shortName>
    </alternativeName>
</protein>
<dbReference type="PANTHER" id="PTHR34699:SF2">
    <property type="entry name" value="NON-CANONICAL PURINE NTP PHOSPHATASE_PRRC1 DOMAIN-CONTAINING PROTEIN"/>
    <property type="match status" value="1"/>
</dbReference>
<organism evidence="13 14">
    <name type="scientific">Candidatus Woesebacteria bacterium RIFCSPHIGHO2_02_FULL_39_13</name>
    <dbReference type="NCBI Taxonomy" id="1802505"/>
    <lineage>
        <taxon>Bacteria</taxon>
        <taxon>Candidatus Woeseibacteriota</taxon>
    </lineage>
</organism>
<dbReference type="InterPro" id="IPR026533">
    <property type="entry name" value="NTPase/PRRC1"/>
</dbReference>
<comment type="caution">
    <text evidence="11">Lacks conserved residue(s) required for the propagation of feature annotation.</text>
</comment>
<accession>A0A1F7YYY1</accession>
<dbReference type="InterPro" id="IPR002786">
    <property type="entry name" value="Non_canon_purine_NTPase"/>
</dbReference>
<evidence type="ECO:0000256" key="4">
    <source>
        <dbReference type="ARBA" id="ARBA00022801"/>
    </source>
</evidence>
<keyword evidence="5 11" id="KW-0460">Magnesium</keyword>
<name>A0A1F7YYY1_9BACT</name>
<comment type="catalytic activity">
    <reaction evidence="8 11">
        <text>ITP + H2O = IDP + phosphate + H(+)</text>
        <dbReference type="Rhea" id="RHEA:28330"/>
        <dbReference type="ChEBI" id="CHEBI:15377"/>
        <dbReference type="ChEBI" id="CHEBI:15378"/>
        <dbReference type="ChEBI" id="CHEBI:43474"/>
        <dbReference type="ChEBI" id="CHEBI:58280"/>
        <dbReference type="ChEBI" id="CHEBI:61402"/>
        <dbReference type="EC" id="3.6.1.73"/>
    </reaction>
</comment>
<evidence type="ECO:0000313" key="14">
    <source>
        <dbReference type="Proteomes" id="UP000177169"/>
    </source>
</evidence>
<dbReference type="GO" id="GO:0006772">
    <property type="term" value="P:thiamine metabolic process"/>
    <property type="evidence" value="ECO:0007669"/>
    <property type="project" value="TreeGrafter"/>
</dbReference>
<keyword evidence="3 11" id="KW-0547">Nucleotide-binding</keyword>
<dbReference type="EMBL" id="MGGR01000031">
    <property type="protein sequence ID" value="OGM32430.1"/>
    <property type="molecule type" value="Genomic_DNA"/>
</dbReference>
<evidence type="ECO:0000256" key="10">
    <source>
        <dbReference type="ARBA" id="ARBA00060855"/>
    </source>
</evidence>
<keyword evidence="4 11" id="KW-0378">Hydrolase</keyword>
<keyword evidence="6 11" id="KW-0546">Nucleotide metabolism</keyword>
<evidence type="ECO:0000313" key="13">
    <source>
        <dbReference type="EMBL" id="OGM32430.1"/>
    </source>
</evidence>
<dbReference type="SUPFAM" id="SSF52972">
    <property type="entry name" value="ITPase-like"/>
    <property type="match status" value="1"/>
</dbReference>
<dbReference type="AlphaFoldDB" id="A0A1F7YYY1"/>
<keyword evidence="7 11" id="KW-0464">Manganese</keyword>
<evidence type="ECO:0000256" key="9">
    <source>
        <dbReference type="ARBA" id="ARBA00048781"/>
    </source>
</evidence>
<evidence type="ECO:0000256" key="5">
    <source>
        <dbReference type="ARBA" id="ARBA00022842"/>
    </source>
</evidence>
<dbReference type="InterPro" id="IPR050299">
    <property type="entry name" value="YjjX_NTPase"/>
</dbReference>
<dbReference type="GO" id="GO:0009117">
    <property type="term" value="P:nucleotide metabolic process"/>
    <property type="evidence" value="ECO:0007669"/>
    <property type="project" value="UniProtKB-KW"/>
</dbReference>
<dbReference type="GO" id="GO:0000166">
    <property type="term" value="F:nucleotide binding"/>
    <property type="evidence" value="ECO:0007669"/>
    <property type="project" value="UniProtKB-KW"/>
</dbReference>
<evidence type="ECO:0000256" key="8">
    <source>
        <dbReference type="ARBA" id="ARBA00048174"/>
    </source>
</evidence>
<dbReference type="Proteomes" id="UP000177169">
    <property type="component" value="Unassembled WGS sequence"/>
</dbReference>
<comment type="similarity">
    <text evidence="10 11">Belongs to the YjjX NTPase family.</text>
</comment>
<comment type="cofactor">
    <cofactor evidence="11">
        <name>Mg(2+)</name>
        <dbReference type="ChEBI" id="CHEBI:18420"/>
    </cofactor>
    <cofactor evidence="11">
        <name>Mn(2+)</name>
        <dbReference type="ChEBI" id="CHEBI:29035"/>
    </cofactor>
    <text evidence="11">Binds 1 divalent metal cation per subunit; can use either Mg(2+) or Mn(2+).</text>
</comment>
<feature type="domain" description="Non-canonical purine NTP phosphatase/PRRC1" evidence="12">
    <location>
        <begin position="6"/>
        <end position="169"/>
    </location>
</feature>
<sequence>MKIAVGSTNPVKIQAAKEAFKILWPKKKWIVEGIKVPSGVSDQPMSDAESIKGATGRAKKALKALKADFGVGLEGGLQKIGSKWFDCGWMVAIDKDGKLGIGSTVRIETPAKLIRLIKQGKELGEANDLYFKKENSKQGQGHFGLMTNGAITRAQGYRDGLIMALTRFLHPELWE</sequence>
<dbReference type="HAMAP" id="MF_00648">
    <property type="entry name" value="Non_canon_purine_NTPase_YjjX"/>
    <property type="match status" value="1"/>
</dbReference>
<feature type="binding site" evidence="11">
    <location>
        <begin position="7"/>
        <end position="12"/>
    </location>
    <ligand>
        <name>substrate</name>
    </ligand>
</feature>
<comment type="function">
    <text evidence="11">Phosphatase that hydrolyzes non-canonical purine nucleotides such as XTP and ITP to their respective diphosphate derivatives. Probably excludes non-canonical purines from DNA/RNA precursor pool, thus preventing their incorporation into DNA/RNA and avoiding chromosomal lesions.</text>
</comment>
<evidence type="ECO:0000256" key="2">
    <source>
        <dbReference type="ARBA" id="ARBA00022723"/>
    </source>
</evidence>
<dbReference type="EC" id="3.6.1.73" evidence="11"/>
<dbReference type="GO" id="GO:0046872">
    <property type="term" value="F:metal ion binding"/>
    <property type="evidence" value="ECO:0007669"/>
    <property type="project" value="UniProtKB-KW"/>
</dbReference>
<dbReference type="Gene3D" id="3.90.950.10">
    <property type="match status" value="1"/>
</dbReference>
<dbReference type="FunFam" id="3.90.950.10:FF:000002">
    <property type="entry name" value="Inosine/xanthosine triphosphatase"/>
    <property type="match status" value="1"/>
</dbReference>
<evidence type="ECO:0000256" key="1">
    <source>
        <dbReference type="ARBA" id="ARBA00001936"/>
    </source>
</evidence>
<gene>
    <name evidence="13" type="ORF">A3D01_04625</name>
</gene>
<dbReference type="GO" id="GO:0103023">
    <property type="term" value="F:ITPase activity"/>
    <property type="evidence" value="ECO:0007669"/>
    <property type="project" value="UniProtKB-EC"/>
</dbReference>